<keyword evidence="1" id="KW-0812">Transmembrane</keyword>
<feature type="transmembrane region" description="Helical" evidence="1">
    <location>
        <begin position="100"/>
        <end position="120"/>
    </location>
</feature>
<dbReference type="EMBL" id="BMGH01000001">
    <property type="protein sequence ID" value="GGD01978.1"/>
    <property type="molecule type" value="Genomic_DNA"/>
</dbReference>
<dbReference type="AlphaFoldDB" id="A0A8J2Y3B6"/>
<keyword evidence="1" id="KW-1133">Transmembrane helix</keyword>
<reference evidence="2" key="1">
    <citation type="journal article" date="2014" name="Int. J. Syst. Evol. Microbiol.">
        <title>Complete genome sequence of Corynebacterium casei LMG S-19264T (=DSM 44701T), isolated from a smear-ripened cheese.</title>
        <authorList>
            <consortium name="US DOE Joint Genome Institute (JGI-PGF)"/>
            <person name="Walter F."/>
            <person name="Albersmeier A."/>
            <person name="Kalinowski J."/>
            <person name="Ruckert C."/>
        </authorList>
    </citation>
    <scope>NUCLEOTIDE SEQUENCE</scope>
    <source>
        <strain evidence="2">CGMCC 1.12921</strain>
    </source>
</reference>
<evidence type="ECO:0000256" key="1">
    <source>
        <dbReference type="SAM" id="Phobius"/>
    </source>
</evidence>
<keyword evidence="1" id="KW-0472">Membrane</keyword>
<evidence type="ECO:0000313" key="2">
    <source>
        <dbReference type="EMBL" id="GGD01978.1"/>
    </source>
</evidence>
<sequence length="122" mass="12738">MIFVTVITYAMLIATAFFGVIGWLQPRKTMEMLKLQTVGGHTDGLSEVRGASGALFIAIAVAAMIWGGMATAMVGIAYAGAGVGRITAIIADRAGSQTTWIFFAVEVTFAAFLIWAGLFAGA</sequence>
<accession>A0A8J2Y3B6</accession>
<dbReference type="Pfam" id="PF14248">
    <property type="entry name" value="DUF4345"/>
    <property type="match status" value="1"/>
</dbReference>
<gene>
    <name evidence="2" type="ORF">GCM10011342_08810</name>
</gene>
<name>A0A8J2Y3B6_9PROT</name>
<evidence type="ECO:0008006" key="4">
    <source>
        <dbReference type="Google" id="ProtNLM"/>
    </source>
</evidence>
<reference evidence="2" key="2">
    <citation type="submission" date="2020-09" db="EMBL/GenBank/DDBJ databases">
        <authorList>
            <person name="Sun Q."/>
            <person name="Zhou Y."/>
        </authorList>
    </citation>
    <scope>NUCLEOTIDE SEQUENCE</scope>
    <source>
        <strain evidence="2">CGMCC 1.12921</strain>
    </source>
</reference>
<proteinExistence type="predicted"/>
<organism evidence="2 3">
    <name type="scientific">Aquisalinus flavus</name>
    <dbReference type="NCBI Taxonomy" id="1526572"/>
    <lineage>
        <taxon>Bacteria</taxon>
        <taxon>Pseudomonadati</taxon>
        <taxon>Pseudomonadota</taxon>
        <taxon>Alphaproteobacteria</taxon>
        <taxon>Parvularculales</taxon>
        <taxon>Parvularculaceae</taxon>
        <taxon>Aquisalinus</taxon>
    </lineage>
</organism>
<feature type="transmembrane region" description="Helical" evidence="1">
    <location>
        <begin position="6"/>
        <end position="24"/>
    </location>
</feature>
<protein>
    <recommendedName>
        <fullName evidence="4">DUF4345 domain-containing protein</fullName>
    </recommendedName>
</protein>
<comment type="caution">
    <text evidence="2">The sequence shown here is derived from an EMBL/GenBank/DDBJ whole genome shotgun (WGS) entry which is preliminary data.</text>
</comment>
<keyword evidence="3" id="KW-1185">Reference proteome</keyword>
<dbReference type="InterPro" id="IPR025597">
    <property type="entry name" value="DUF4345"/>
</dbReference>
<evidence type="ECO:0000313" key="3">
    <source>
        <dbReference type="Proteomes" id="UP000613582"/>
    </source>
</evidence>
<dbReference type="Proteomes" id="UP000613582">
    <property type="component" value="Unassembled WGS sequence"/>
</dbReference>
<dbReference type="RefSeq" id="WP_188160067.1">
    <property type="nucleotide sequence ID" value="NZ_BMGH01000001.1"/>
</dbReference>
<feature type="transmembrane region" description="Helical" evidence="1">
    <location>
        <begin position="55"/>
        <end position="80"/>
    </location>
</feature>